<proteinExistence type="predicted"/>
<reference evidence="1" key="3">
    <citation type="journal article" date="2017" name="Nature">
        <title>Genome sequence of the progenitor of the wheat D genome Aegilops tauschii.</title>
        <authorList>
            <person name="Luo M.C."/>
            <person name="Gu Y.Q."/>
            <person name="Puiu D."/>
            <person name="Wang H."/>
            <person name="Twardziok S.O."/>
            <person name="Deal K.R."/>
            <person name="Huo N."/>
            <person name="Zhu T."/>
            <person name="Wang L."/>
            <person name="Wang Y."/>
            <person name="McGuire P.E."/>
            <person name="Liu S."/>
            <person name="Long H."/>
            <person name="Ramasamy R.K."/>
            <person name="Rodriguez J.C."/>
            <person name="Van S.L."/>
            <person name="Yuan L."/>
            <person name="Wang Z."/>
            <person name="Xia Z."/>
            <person name="Xiao L."/>
            <person name="Anderson O.D."/>
            <person name="Ouyang S."/>
            <person name="Liang Y."/>
            <person name="Zimin A.V."/>
            <person name="Pertea G."/>
            <person name="Qi P."/>
            <person name="Bennetzen J.L."/>
            <person name="Dai X."/>
            <person name="Dawson M.W."/>
            <person name="Muller H.G."/>
            <person name="Kugler K."/>
            <person name="Rivarola-Duarte L."/>
            <person name="Spannagl M."/>
            <person name="Mayer K.F.X."/>
            <person name="Lu F.H."/>
            <person name="Bevan M.W."/>
            <person name="Leroy P."/>
            <person name="Li P."/>
            <person name="You F.M."/>
            <person name="Sun Q."/>
            <person name="Liu Z."/>
            <person name="Lyons E."/>
            <person name="Wicker T."/>
            <person name="Salzberg S.L."/>
            <person name="Devos K.M."/>
            <person name="Dvorak J."/>
        </authorList>
    </citation>
    <scope>NUCLEOTIDE SEQUENCE [LARGE SCALE GENOMIC DNA]</scope>
    <source>
        <strain evidence="1">cv. AL8/78</strain>
    </source>
</reference>
<reference evidence="2" key="2">
    <citation type="journal article" date="2017" name="Nat. Plants">
        <title>The Aegilops tauschii genome reveals multiple impacts of transposons.</title>
        <authorList>
            <person name="Zhao G."/>
            <person name="Zou C."/>
            <person name="Li K."/>
            <person name="Wang K."/>
            <person name="Li T."/>
            <person name="Gao L."/>
            <person name="Zhang X."/>
            <person name="Wang H."/>
            <person name="Yang Z."/>
            <person name="Liu X."/>
            <person name="Jiang W."/>
            <person name="Mao L."/>
            <person name="Kong X."/>
            <person name="Jiao Y."/>
            <person name="Jia J."/>
        </authorList>
    </citation>
    <scope>NUCLEOTIDE SEQUENCE [LARGE SCALE GENOMIC DNA]</scope>
    <source>
        <strain evidence="2">cv. AL8/78</strain>
    </source>
</reference>
<organism evidence="1 2">
    <name type="scientific">Aegilops tauschii subsp. strangulata</name>
    <name type="common">Goatgrass</name>
    <dbReference type="NCBI Taxonomy" id="200361"/>
    <lineage>
        <taxon>Eukaryota</taxon>
        <taxon>Viridiplantae</taxon>
        <taxon>Streptophyta</taxon>
        <taxon>Embryophyta</taxon>
        <taxon>Tracheophyta</taxon>
        <taxon>Spermatophyta</taxon>
        <taxon>Magnoliopsida</taxon>
        <taxon>Liliopsida</taxon>
        <taxon>Poales</taxon>
        <taxon>Poaceae</taxon>
        <taxon>BOP clade</taxon>
        <taxon>Pooideae</taxon>
        <taxon>Triticodae</taxon>
        <taxon>Triticeae</taxon>
        <taxon>Triticinae</taxon>
        <taxon>Aegilops</taxon>
    </lineage>
</organism>
<dbReference type="EnsemblPlants" id="AET6Gv20674900.11">
    <property type="protein sequence ID" value="AET6Gv20674900.11"/>
    <property type="gene ID" value="AET6Gv20674900"/>
</dbReference>
<keyword evidence="2" id="KW-1185">Reference proteome</keyword>
<name>A0A453PB62_AEGTS</name>
<protein>
    <submittedName>
        <fullName evidence="1">Uncharacterized protein</fullName>
    </submittedName>
</protein>
<sequence>SFVVQKLKEYVDDINAGLETKLPTRGPVSKYVLPDENLRGRLEIAFDGDVMNGVACNLESRGFQALCKATEEIVGYVEPYSITGSLPLIRELQV</sequence>
<dbReference type="Gramene" id="AET6Gv20674900.11">
    <property type="protein sequence ID" value="AET6Gv20674900.11"/>
    <property type="gene ID" value="AET6Gv20674900"/>
</dbReference>
<accession>A0A453PB62</accession>
<dbReference type="AlphaFoldDB" id="A0A453PB62"/>
<reference evidence="1" key="4">
    <citation type="submission" date="2019-03" db="UniProtKB">
        <authorList>
            <consortium name="EnsemblPlants"/>
        </authorList>
    </citation>
    <scope>IDENTIFICATION</scope>
</reference>
<reference evidence="2" key="1">
    <citation type="journal article" date="2014" name="Science">
        <title>Ancient hybridizations among the ancestral genomes of bread wheat.</title>
        <authorList>
            <consortium name="International Wheat Genome Sequencing Consortium,"/>
            <person name="Marcussen T."/>
            <person name="Sandve S.R."/>
            <person name="Heier L."/>
            <person name="Spannagl M."/>
            <person name="Pfeifer M."/>
            <person name="Jakobsen K.S."/>
            <person name="Wulff B.B."/>
            <person name="Steuernagel B."/>
            <person name="Mayer K.F."/>
            <person name="Olsen O.A."/>
        </authorList>
    </citation>
    <scope>NUCLEOTIDE SEQUENCE [LARGE SCALE GENOMIC DNA]</scope>
    <source>
        <strain evidence="2">cv. AL8/78</strain>
    </source>
</reference>
<reference evidence="1" key="5">
    <citation type="journal article" date="2021" name="G3 (Bethesda)">
        <title>Aegilops tauschii genome assembly Aet v5.0 features greater sequence contiguity and improved annotation.</title>
        <authorList>
            <person name="Wang L."/>
            <person name="Zhu T."/>
            <person name="Rodriguez J.C."/>
            <person name="Deal K.R."/>
            <person name="Dubcovsky J."/>
            <person name="McGuire P.E."/>
            <person name="Lux T."/>
            <person name="Spannagl M."/>
            <person name="Mayer K.F.X."/>
            <person name="Baldrich P."/>
            <person name="Meyers B.C."/>
            <person name="Huo N."/>
            <person name="Gu Y.Q."/>
            <person name="Zhou H."/>
            <person name="Devos K.M."/>
            <person name="Bennetzen J.L."/>
            <person name="Unver T."/>
            <person name="Budak H."/>
            <person name="Gulick P.J."/>
            <person name="Galiba G."/>
            <person name="Kalapos B."/>
            <person name="Nelson D.R."/>
            <person name="Li P."/>
            <person name="You F.M."/>
            <person name="Luo M.C."/>
            <person name="Dvorak J."/>
        </authorList>
    </citation>
    <scope>NUCLEOTIDE SEQUENCE [LARGE SCALE GENOMIC DNA]</scope>
    <source>
        <strain evidence="1">cv. AL8/78</strain>
    </source>
</reference>
<evidence type="ECO:0000313" key="2">
    <source>
        <dbReference type="Proteomes" id="UP000015105"/>
    </source>
</evidence>
<dbReference type="Proteomes" id="UP000015105">
    <property type="component" value="Chromosome 6D"/>
</dbReference>
<evidence type="ECO:0000313" key="1">
    <source>
        <dbReference type="EnsemblPlants" id="AET6Gv20674900.11"/>
    </source>
</evidence>